<dbReference type="Proteomes" id="UP000636479">
    <property type="component" value="Unassembled WGS sequence"/>
</dbReference>
<dbReference type="GeneID" id="59344942"/>
<dbReference type="RefSeq" id="XP_037220347.1">
    <property type="nucleotide sequence ID" value="XM_037362426.1"/>
</dbReference>
<comment type="caution">
    <text evidence="2">The sequence shown here is derived from an EMBL/GenBank/DDBJ whole genome shotgun (WGS) entry which is preliminary data.</text>
</comment>
<evidence type="ECO:0000313" key="2">
    <source>
        <dbReference type="EMBL" id="KAF7303375.1"/>
    </source>
</evidence>
<evidence type="ECO:0000313" key="3">
    <source>
        <dbReference type="Proteomes" id="UP000636479"/>
    </source>
</evidence>
<proteinExistence type="predicted"/>
<gene>
    <name evidence="2" type="ORF">MIND_00565400</name>
</gene>
<feature type="compositionally biased region" description="Gly residues" evidence="1">
    <location>
        <begin position="265"/>
        <end position="276"/>
    </location>
</feature>
<keyword evidence="3" id="KW-1185">Reference proteome</keyword>
<organism evidence="2 3">
    <name type="scientific">Mycena indigotica</name>
    <dbReference type="NCBI Taxonomy" id="2126181"/>
    <lineage>
        <taxon>Eukaryota</taxon>
        <taxon>Fungi</taxon>
        <taxon>Dikarya</taxon>
        <taxon>Basidiomycota</taxon>
        <taxon>Agaricomycotina</taxon>
        <taxon>Agaricomycetes</taxon>
        <taxon>Agaricomycetidae</taxon>
        <taxon>Agaricales</taxon>
        <taxon>Marasmiineae</taxon>
        <taxon>Mycenaceae</taxon>
        <taxon>Mycena</taxon>
    </lineage>
</organism>
<accession>A0A8H6SQV4</accession>
<sequence length="276" mass="29890">MPYHQAARLAALSAYLDALGVGNIKDLPYGAGRPPADDLQMFAGSTQLNVEYLTGKDSGMFSPSPQPLEHCAASYTMAEALLALIGDPNNAEQCYKRWNNEHYAIQRFDLTNFIVYNHRGPNRERRVVSAQQVATYIAYNRLLYTSEAPYPSPPIGYPEPGEVWAHADLSSGRVMYSENPGELPNEGSWRVTPDIIEQLRARWTSLFAMQLRRKRAEENRKAKRSAPYPTGTEDAEAAARAAAAASGPQAQPPGASGSNSSSDGPGSGGDSVMGPA</sequence>
<feature type="region of interest" description="Disordered" evidence="1">
    <location>
        <begin position="217"/>
        <end position="276"/>
    </location>
</feature>
<protein>
    <submittedName>
        <fullName evidence="2">Polyprotein</fullName>
    </submittedName>
</protein>
<evidence type="ECO:0000256" key="1">
    <source>
        <dbReference type="SAM" id="MobiDB-lite"/>
    </source>
</evidence>
<reference evidence="2" key="1">
    <citation type="submission" date="2020-05" db="EMBL/GenBank/DDBJ databases">
        <title>Mycena genomes resolve the evolution of fungal bioluminescence.</title>
        <authorList>
            <person name="Tsai I.J."/>
        </authorList>
    </citation>
    <scope>NUCLEOTIDE SEQUENCE</scope>
    <source>
        <strain evidence="2">171206Taipei</strain>
    </source>
</reference>
<name>A0A8H6SQV4_9AGAR</name>
<dbReference type="OrthoDB" id="3052519at2759"/>
<dbReference type="EMBL" id="JACAZF010000005">
    <property type="protein sequence ID" value="KAF7303375.1"/>
    <property type="molecule type" value="Genomic_DNA"/>
</dbReference>
<dbReference type="AlphaFoldDB" id="A0A8H6SQV4"/>
<feature type="compositionally biased region" description="Low complexity" evidence="1">
    <location>
        <begin position="238"/>
        <end position="264"/>
    </location>
</feature>